<dbReference type="Pfam" id="PF13525">
    <property type="entry name" value="YfiO"/>
    <property type="match status" value="1"/>
</dbReference>
<name>A0A1E7QJ81_WOLPI</name>
<proteinExistence type="predicted"/>
<comment type="caution">
    <text evidence="5">The sequence shown here is derived from an EMBL/GenBank/DDBJ whole genome shotgun (WGS) entry which is preliminary data.</text>
</comment>
<evidence type="ECO:0000256" key="1">
    <source>
        <dbReference type="ARBA" id="ARBA00022729"/>
    </source>
</evidence>
<dbReference type="Gene3D" id="1.25.40.10">
    <property type="entry name" value="Tetratricopeptide repeat domain"/>
    <property type="match status" value="1"/>
</dbReference>
<organism evidence="5 6">
    <name type="scientific">Wolbachia pipientis</name>
    <dbReference type="NCBI Taxonomy" id="955"/>
    <lineage>
        <taxon>Bacteria</taxon>
        <taxon>Pseudomonadati</taxon>
        <taxon>Pseudomonadota</taxon>
        <taxon>Alphaproteobacteria</taxon>
        <taxon>Rickettsiales</taxon>
        <taxon>Anaplasmataceae</taxon>
        <taxon>Wolbachieae</taxon>
        <taxon>Wolbachia</taxon>
    </lineage>
</organism>
<keyword evidence="1" id="KW-0732">Signal</keyword>
<evidence type="ECO:0000259" key="4">
    <source>
        <dbReference type="Pfam" id="PF13525"/>
    </source>
</evidence>
<evidence type="ECO:0000313" key="5">
    <source>
        <dbReference type="EMBL" id="OEY86528.1"/>
    </source>
</evidence>
<protein>
    <submittedName>
        <fullName evidence="5">Outer membrane protein assembly factor BamD</fullName>
    </submittedName>
</protein>
<dbReference type="InterPro" id="IPR011990">
    <property type="entry name" value="TPR-like_helical_dom_sf"/>
</dbReference>
<dbReference type="EMBL" id="MJMG01000009">
    <property type="protein sequence ID" value="OEY86528.1"/>
    <property type="molecule type" value="Genomic_DNA"/>
</dbReference>
<sequence>MRKITYFFILVMIAIQLYAIQKNDSDLYDTAVQLFNQEKYKQAIRIAQSIEDLYPLSYCAMQAKLLVSIARYNMGEYSNAANELDEYIFTYPNSEDLEYAFYLRILAYYMKINKVKLEQSAAYKTLELATEYINFFPNGEYIEDITNKVKLVTEHIAAKECSIGQFYFKRGEYLAAIKRFQNILENYKDSIYLSQSIKYLVGSYSALGLDLEAEQYTKLLPLE</sequence>
<reference evidence="5 6" key="1">
    <citation type="submission" date="2016-09" db="EMBL/GenBank/DDBJ databases">
        <title>Genomic evidence for plant-parasitic nematodes as the earliest Wolbachia hosts.</title>
        <authorList>
            <person name="Brown A.M."/>
            <person name="Wasala S.K."/>
            <person name="Howe D.K."/>
            <person name="Peetz A.B."/>
            <person name="Zasada I.A."/>
            <person name="Denver D.R."/>
        </authorList>
    </citation>
    <scope>NUCLEOTIDE SEQUENCE [LARGE SCALE GENOMIC DNA]</scope>
    <source>
        <strain evidence="6">wPpe</strain>
    </source>
</reference>
<dbReference type="NCBIfam" id="TIGR03302">
    <property type="entry name" value="OM_YfiO"/>
    <property type="match status" value="1"/>
</dbReference>
<dbReference type="Proteomes" id="UP000175679">
    <property type="component" value="Unassembled WGS sequence"/>
</dbReference>
<dbReference type="SUPFAM" id="SSF48452">
    <property type="entry name" value="TPR-like"/>
    <property type="match status" value="1"/>
</dbReference>
<evidence type="ECO:0000256" key="2">
    <source>
        <dbReference type="ARBA" id="ARBA00023136"/>
    </source>
</evidence>
<gene>
    <name evidence="5" type="ORF">BIY23_03650</name>
</gene>
<dbReference type="AlphaFoldDB" id="A0A1E7QJ81"/>
<dbReference type="InterPro" id="IPR017689">
    <property type="entry name" value="BamD"/>
</dbReference>
<dbReference type="OrthoDB" id="9804044at2"/>
<keyword evidence="2" id="KW-0472">Membrane</keyword>
<keyword evidence="3" id="KW-0998">Cell outer membrane</keyword>
<dbReference type="InterPro" id="IPR039565">
    <property type="entry name" value="BamD-like"/>
</dbReference>
<evidence type="ECO:0000313" key="6">
    <source>
        <dbReference type="Proteomes" id="UP000175679"/>
    </source>
</evidence>
<keyword evidence="6" id="KW-1185">Reference proteome</keyword>
<accession>A0A1E7QJ81</accession>
<feature type="domain" description="Outer membrane lipoprotein BamD-like" evidence="4">
    <location>
        <begin position="21"/>
        <end position="218"/>
    </location>
</feature>
<evidence type="ECO:0000256" key="3">
    <source>
        <dbReference type="ARBA" id="ARBA00023237"/>
    </source>
</evidence>